<protein>
    <submittedName>
        <fullName evidence="2">DUF2291 family protein</fullName>
    </submittedName>
</protein>
<name>A0A9X1NNS8_9HYPH</name>
<dbReference type="InterPro" id="IPR014582">
    <property type="entry name" value="UCP033535_lipo"/>
</dbReference>
<dbReference type="EMBL" id="JAJOZR010000001">
    <property type="protein sequence ID" value="MCD7107630.1"/>
    <property type="molecule type" value="Genomic_DNA"/>
</dbReference>
<evidence type="ECO:0000313" key="3">
    <source>
        <dbReference type="Proteomes" id="UP001139089"/>
    </source>
</evidence>
<dbReference type="AlphaFoldDB" id="A0A9X1NNS8"/>
<dbReference type="InterPro" id="IPR036215">
    <property type="entry name" value="TM0957-like_sf"/>
</dbReference>
<organism evidence="2 3">
    <name type="scientific">Rhizobium quercicola</name>
    <dbReference type="NCBI Taxonomy" id="2901226"/>
    <lineage>
        <taxon>Bacteria</taxon>
        <taxon>Pseudomonadati</taxon>
        <taxon>Pseudomonadota</taxon>
        <taxon>Alphaproteobacteria</taxon>
        <taxon>Hyphomicrobiales</taxon>
        <taxon>Rhizobiaceae</taxon>
        <taxon>Rhizobium/Agrobacterium group</taxon>
        <taxon>Rhizobium</taxon>
    </lineage>
</organism>
<dbReference type="Proteomes" id="UP001139089">
    <property type="component" value="Unassembled WGS sequence"/>
</dbReference>
<proteinExistence type="predicted"/>
<sequence>MPRFPAAAALCLASATLLVLAGCKIIKTPTAEEAAEAASGGFNPERQATELWTPKVVPYLTAKAGPYTDVAALIASDPAAAAAKYGHKEKEGNAPWTYAAKVSGTVIKAETTSRAGYLDTDIDGDGKADVRVQIGPVIKGTAIRDSLDFVSFNQFKNQIQWAEFGKAFNAHLNSQVLQAVPREGLEGKTIEAVGAYPLPGPGQLPLLTPVNLVVGG</sequence>
<dbReference type="PROSITE" id="PS51257">
    <property type="entry name" value="PROKAR_LIPOPROTEIN"/>
    <property type="match status" value="1"/>
</dbReference>
<feature type="chain" id="PRO_5040910094" evidence="1">
    <location>
        <begin position="22"/>
        <end position="216"/>
    </location>
</feature>
<gene>
    <name evidence="2" type="ORF">LRX75_01130</name>
</gene>
<reference evidence="2" key="1">
    <citation type="submission" date="2021-12" db="EMBL/GenBank/DDBJ databases">
        <authorList>
            <person name="Li Y."/>
        </authorList>
    </citation>
    <scope>NUCLEOTIDE SEQUENCE</scope>
    <source>
        <strain evidence="2">DKSPLA3</strain>
    </source>
</reference>
<comment type="caution">
    <text evidence="2">The sequence shown here is derived from an EMBL/GenBank/DDBJ whole genome shotgun (WGS) entry which is preliminary data.</text>
</comment>
<dbReference type="PIRSF" id="PIRSF033535">
    <property type="entry name" value="UCP033535_plp"/>
    <property type="match status" value="1"/>
</dbReference>
<dbReference type="SUPFAM" id="SSF141318">
    <property type="entry name" value="TM0957-like"/>
    <property type="match status" value="1"/>
</dbReference>
<dbReference type="Pfam" id="PF10054">
    <property type="entry name" value="DUF2291"/>
    <property type="match status" value="1"/>
</dbReference>
<accession>A0A9X1NNS8</accession>
<keyword evidence="3" id="KW-1185">Reference proteome</keyword>
<evidence type="ECO:0000256" key="1">
    <source>
        <dbReference type="SAM" id="SignalP"/>
    </source>
</evidence>
<keyword evidence="1" id="KW-0732">Signal</keyword>
<feature type="signal peptide" evidence="1">
    <location>
        <begin position="1"/>
        <end position="21"/>
    </location>
</feature>
<evidence type="ECO:0000313" key="2">
    <source>
        <dbReference type="EMBL" id="MCD7107630.1"/>
    </source>
</evidence>
<dbReference type="RefSeq" id="WP_231811371.1">
    <property type="nucleotide sequence ID" value="NZ_JAJOZR010000001.1"/>
</dbReference>